<gene>
    <name evidence="1" type="ORF">CEXT_454371</name>
</gene>
<evidence type="ECO:0000313" key="1">
    <source>
        <dbReference type="EMBL" id="GIX76974.1"/>
    </source>
</evidence>
<keyword evidence="2" id="KW-1185">Reference proteome</keyword>
<dbReference type="EMBL" id="BPLR01002706">
    <property type="protein sequence ID" value="GIX76974.1"/>
    <property type="molecule type" value="Genomic_DNA"/>
</dbReference>
<evidence type="ECO:0000313" key="2">
    <source>
        <dbReference type="Proteomes" id="UP001054945"/>
    </source>
</evidence>
<proteinExistence type="predicted"/>
<protein>
    <submittedName>
        <fullName evidence="1">Uncharacterized protein</fullName>
    </submittedName>
</protein>
<organism evidence="1 2">
    <name type="scientific">Caerostris extrusa</name>
    <name type="common">Bark spider</name>
    <name type="synonym">Caerostris bankana</name>
    <dbReference type="NCBI Taxonomy" id="172846"/>
    <lineage>
        <taxon>Eukaryota</taxon>
        <taxon>Metazoa</taxon>
        <taxon>Ecdysozoa</taxon>
        <taxon>Arthropoda</taxon>
        <taxon>Chelicerata</taxon>
        <taxon>Arachnida</taxon>
        <taxon>Araneae</taxon>
        <taxon>Araneomorphae</taxon>
        <taxon>Entelegynae</taxon>
        <taxon>Araneoidea</taxon>
        <taxon>Araneidae</taxon>
        <taxon>Caerostris</taxon>
    </lineage>
</organism>
<accession>A0AAV4MX07</accession>
<comment type="caution">
    <text evidence="1">The sequence shown here is derived from an EMBL/GenBank/DDBJ whole genome shotgun (WGS) entry which is preliminary data.</text>
</comment>
<reference evidence="1 2" key="1">
    <citation type="submission" date="2021-06" db="EMBL/GenBank/DDBJ databases">
        <title>Caerostris extrusa draft genome.</title>
        <authorList>
            <person name="Kono N."/>
            <person name="Arakawa K."/>
        </authorList>
    </citation>
    <scope>NUCLEOTIDE SEQUENCE [LARGE SCALE GENOMIC DNA]</scope>
</reference>
<dbReference type="AlphaFoldDB" id="A0AAV4MX07"/>
<dbReference type="Proteomes" id="UP001054945">
    <property type="component" value="Unassembled WGS sequence"/>
</dbReference>
<name>A0AAV4MX07_CAEEX</name>
<sequence>MMEVDNSLSNLTGVKTTSDLRSQVPESWSQDGWLCHDFCGHPEINGRHICWREVLLLLRKVTEVERVCCGMVGLKCLSCSFVSLSSGIERLLKV</sequence>